<dbReference type="PANTHER" id="PTHR42891">
    <property type="entry name" value="D-GLYCERO-BETA-D-MANNO-HEPTOSE-1,7-BISPHOSPHATE 7-PHOSPHATASE"/>
    <property type="match status" value="1"/>
</dbReference>
<accession>A0ABW3MMJ9</accession>
<sequence>MLSADGVTAVLLDRDGVLNRPTASGYLTHESGWEWLPGALDACRELAVRGHRVAVVTNQSAIGRN</sequence>
<dbReference type="InterPro" id="IPR036412">
    <property type="entry name" value="HAD-like_sf"/>
</dbReference>
<reference evidence="2" key="1">
    <citation type="journal article" date="2019" name="Int. J. Syst. Evol. Microbiol.">
        <title>The Global Catalogue of Microorganisms (GCM) 10K type strain sequencing project: providing services to taxonomists for standard genome sequencing and annotation.</title>
        <authorList>
            <consortium name="The Broad Institute Genomics Platform"/>
            <consortium name="The Broad Institute Genome Sequencing Center for Infectious Disease"/>
            <person name="Wu L."/>
            <person name="Ma J."/>
        </authorList>
    </citation>
    <scope>NUCLEOTIDE SEQUENCE [LARGE SCALE GENOMIC DNA]</scope>
    <source>
        <strain evidence="2">JCM 31486</strain>
    </source>
</reference>
<proteinExistence type="predicted"/>
<keyword evidence="2" id="KW-1185">Reference proteome</keyword>
<keyword evidence="1" id="KW-0378">Hydrolase</keyword>
<feature type="non-terminal residue" evidence="1">
    <location>
        <position position="65"/>
    </location>
</feature>
<dbReference type="EMBL" id="JBHTIS010003101">
    <property type="protein sequence ID" value="MFD1050804.1"/>
    <property type="molecule type" value="Genomic_DNA"/>
</dbReference>
<organism evidence="1 2">
    <name type="scientific">Kibdelosporangium lantanae</name>
    <dbReference type="NCBI Taxonomy" id="1497396"/>
    <lineage>
        <taxon>Bacteria</taxon>
        <taxon>Bacillati</taxon>
        <taxon>Actinomycetota</taxon>
        <taxon>Actinomycetes</taxon>
        <taxon>Pseudonocardiales</taxon>
        <taxon>Pseudonocardiaceae</taxon>
        <taxon>Kibdelosporangium</taxon>
    </lineage>
</organism>
<gene>
    <name evidence="1" type="ORF">ACFQ1S_37365</name>
</gene>
<dbReference type="PANTHER" id="PTHR42891:SF1">
    <property type="entry name" value="D-GLYCERO-BETA-D-MANNO-HEPTOSE-1,7-BISPHOSPHATE 7-PHOSPHATASE"/>
    <property type="match status" value="1"/>
</dbReference>
<evidence type="ECO:0000313" key="1">
    <source>
        <dbReference type="EMBL" id="MFD1050804.1"/>
    </source>
</evidence>
<dbReference type="InterPro" id="IPR004446">
    <property type="entry name" value="Heptose_bisP_phosphatase"/>
</dbReference>
<dbReference type="Gene3D" id="3.40.50.1000">
    <property type="entry name" value="HAD superfamily/HAD-like"/>
    <property type="match status" value="1"/>
</dbReference>
<dbReference type="NCBIfam" id="TIGR01662">
    <property type="entry name" value="HAD-SF-IIIA"/>
    <property type="match status" value="1"/>
</dbReference>
<dbReference type="SUPFAM" id="SSF56784">
    <property type="entry name" value="HAD-like"/>
    <property type="match status" value="1"/>
</dbReference>
<dbReference type="GO" id="GO:0016787">
    <property type="term" value="F:hydrolase activity"/>
    <property type="evidence" value="ECO:0007669"/>
    <property type="project" value="UniProtKB-KW"/>
</dbReference>
<evidence type="ECO:0000313" key="2">
    <source>
        <dbReference type="Proteomes" id="UP001597045"/>
    </source>
</evidence>
<dbReference type="Proteomes" id="UP001597045">
    <property type="component" value="Unassembled WGS sequence"/>
</dbReference>
<comment type="caution">
    <text evidence="1">The sequence shown here is derived from an EMBL/GenBank/DDBJ whole genome shotgun (WGS) entry which is preliminary data.</text>
</comment>
<protein>
    <submittedName>
        <fullName evidence="1">HAD-IIIA family hydrolase</fullName>
    </submittedName>
</protein>
<dbReference type="InterPro" id="IPR006549">
    <property type="entry name" value="HAD-SF_hydro_IIIA"/>
</dbReference>
<name>A0ABW3MMJ9_9PSEU</name>
<dbReference type="InterPro" id="IPR023214">
    <property type="entry name" value="HAD_sf"/>
</dbReference>